<feature type="transmembrane region" description="Helical" evidence="13">
    <location>
        <begin position="48"/>
        <end position="69"/>
    </location>
</feature>
<evidence type="ECO:0000256" key="10">
    <source>
        <dbReference type="ARBA" id="ARBA00022989"/>
    </source>
</evidence>
<reference evidence="16" key="1">
    <citation type="journal article" date="2019" name="Int. J. Syst. Evol. Microbiol.">
        <title>The Global Catalogue of Microorganisms (GCM) 10K type strain sequencing project: providing services to taxonomists for standard genome sequencing and annotation.</title>
        <authorList>
            <consortium name="The Broad Institute Genomics Platform"/>
            <consortium name="The Broad Institute Genome Sequencing Center for Infectious Disease"/>
            <person name="Wu L."/>
            <person name="Ma J."/>
        </authorList>
    </citation>
    <scope>NUCLEOTIDE SEQUENCE [LARGE SCALE GENOMIC DNA]</scope>
    <source>
        <strain evidence="16">KCTC 32239</strain>
    </source>
</reference>
<dbReference type="NCBIfam" id="NF003962">
    <property type="entry name" value="PRK05454.2-5"/>
    <property type="match status" value="1"/>
</dbReference>
<evidence type="ECO:0000256" key="2">
    <source>
        <dbReference type="ARBA" id="ARBA00005001"/>
    </source>
</evidence>
<evidence type="ECO:0000256" key="6">
    <source>
        <dbReference type="ARBA" id="ARBA00022519"/>
    </source>
</evidence>
<evidence type="ECO:0000256" key="11">
    <source>
        <dbReference type="ARBA" id="ARBA00023136"/>
    </source>
</evidence>
<evidence type="ECO:0000256" key="3">
    <source>
        <dbReference type="ARBA" id="ARBA00009337"/>
    </source>
</evidence>
<feature type="compositionally biased region" description="Pro residues" evidence="12">
    <location>
        <begin position="638"/>
        <end position="647"/>
    </location>
</feature>
<comment type="caution">
    <text evidence="15">The sequence shown here is derived from an EMBL/GenBank/DDBJ whole genome shotgun (WGS) entry which is preliminary data.</text>
</comment>
<feature type="transmembrane region" description="Helical" evidence="13">
    <location>
        <begin position="574"/>
        <end position="593"/>
    </location>
</feature>
<evidence type="ECO:0000259" key="14">
    <source>
        <dbReference type="Pfam" id="PF13632"/>
    </source>
</evidence>
<keyword evidence="8" id="KW-0808">Transferase</keyword>
<dbReference type="Pfam" id="PF13632">
    <property type="entry name" value="Glyco_trans_2_3"/>
    <property type="match status" value="1"/>
</dbReference>
<keyword evidence="16" id="KW-1185">Reference proteome</keyword>
<evidence type="ECO:0000256" key="8">
    <source>
        <dbReference type="ARBA" id="ARBA00022679"/>
    </source>
</evidence>
<sequence>MSGTQMTSNNSTISEPIAQNEFTVSKPINRDLMPENEIRLPGESLRRLVYALLTVITAISGVYMMYDILSANSITMLEAVILILFAISFCWISTAFWSAVFGFVLLMMRRDPLTLRSMDSIYNDALPITTRTAVVMPIYNEDTHRVIAGFEATLNSLVATGEIEHFDFFMLSDTTKLDIAQRERDQWQQFTDRIGDLSKQTFYRRREKNLHRKVGNIAEFLQRWGKNYEHMIVLDADSVMSGKCLLRMVRTMQANPRSGLIQTVPIPVRQTTFFGRFVQFAAVLYSPMLATGIAFWQTGAANYWGHNAIIRVKAFIDHCGLPTLPGKAPFGGDILSHDFVEAAMLRRAGWDVFLLADLEGSYEEVPCNIIDYATRDRRWVQGNIQHLGMLGAAGLHPISRLHFLLGATAYISSLIWLLMLVLSTADAVVRALHSNEYFTNSTPTMEHFINLPEWPIAKTGLIIALIVMTTILLLFPKVMGIISTMAHRREQFGGTKAIIRGTIVETAFAVLIAPIMMAFHAYFVISVFLGFKVNWDAQDREGRLLTWGESFARTLRTTIVALAWGYMTFTYAPIFFWWLMPILTGLVLAAPIVRYSSSLELGEKCLKHQIFVSPDETNEDPVLTDLKRLLAVEHPPLPAPAGIPALPPDNWSEMPEQDMEEYPPKDYTWQ</sequence>
<keyword evidence="11 13" id="KW-0472">Membrane</keyword>
<feature type="transmembrane region" description="Helical" evidence="13">
    <location>
        <begin position="507"/>
        <end position="531"/>
    </location>
</feature>
<evidence type="ECO:0000256" key="4">
    <source>
        <dbReference type="ARBA" id="ARBA00020585"/>
    </source>
</evidence>
<keyword evidence="10 13" id="KW-1133">Transmembrane helix</keyword>
<organism evidence="15 16">
    <name type="scientific">Cellvibrio zantedeschiae</name>
    <dbReference type="NCBI Taxonomy" id="1237077"/>
    <lineage>
        <taxon>Bacteria</taxon>
        <taxon>Pseudomonadati</taxon>
        <taxon>Pseudomonadota</taxon>
        <taxon>Gammaproteobacteria</taxon>
        <taxon>Cellvibrionales</taxon>
        <taxon>Cellvibrionaceae</taxon>
        <taxon>Cellvibrio</taxon>
    </lineage>
</organism>
<evidence type="ECO:0000256" key="7">
    <source>
        <dbReference type="ARBA" id="ARBA00022676"/>
    </source>
</evidence>
<protein>
    <recommendedName>
        <fullName evidence="4">Glucans biosynthesis glucosyltransferase H</fullName>
    </recommendedName>
</protein>
<evidence type="ECO:0000256" key="1">
    <source>
        <dbReference type="ARBA" id="ARBA00004429"/>
    </source>
</evidence>
<comment type="pathway">
    <text evidence="2">Glycan metabolism; osmoregulated periplasmic glucan (OPG) biosynthesis.</text>
</comment>
<keyword evidence="5" id="KW-1003">Cell membrane</keyword>
<feature type="transmembrane region" description="Helical" evidence="13">
    <location>
        <begin position="403"/>
        <end position="422"/>
    </location>
</feature>
<evidence type="ECO:0000256" key="9">
    <source>
        <dbReference type="ARBA" id="ARBA00022692"/>
    </source>
</evidence>
<dbReference type="InterPro" id="IPR050321">
    <property type="entry name" value="Glycosyltr_2/OpgH_subfam"/>
</dbReference>
<feature type="region of interest" description="Disordered" evidence="12">
    <location>
        <begin position="638"/>
        <end position="670"/>
    </location>
</feature>
<dbReference type="Gene3D" id="3.90.550.10">
    <property type="entry name" value="Spore Coat Polysaccharide Biosynthesis Protein SpsA, Chain A"/>
    <property type="match status" value="1"/>
</dbReference>
<name>A0ABQ3BA28_9GAMM</name>
<dbReference type="RefSeq" id="WP_189421005.1">
    <property type="nucleotide sequence ID" value="NZ_BMYZ01000004.1"/>
</dbReference>
<dbReference type="CDD" id="cd04191">
    <property type="entry name" value="Glucan_BSP_MdoH"/>
    <property type="match status" value="1"/>
</dbReference>
<gene>
    <name evidence="15" type="ORF">GCM10011613_34910</name>
</gene>
<dbReference type="Proteomes" id="UP000619761">
    <property type="component" value="Unassembled WGS sequence"/>
</dbReference>
<comment type="similarity">
    <text evidence="3">Belongs to the glycosyltransferase 2 family. OpgH subfamily.</text>
</comment>
<evidence type="ECO:0000256" key="12">
    <source>
        <dbReference type="SAM" id="MobiDB-lite"/>
    </source>
</evidence>
<proteinExistence type="inferred from homology"/>
<feature type="transmembrane region" description="Helical" evidence="13">
    <location>
        <begin position="461"/>
        <end position="486"/>
    </location>
</feature>
<evidence type="ECO:0000313" key="15">
    <source>
        <dbReference type="EMBL" id="GGY86749.1"/>
    </source>
</evidence>
<dbReference type="NCBIfam" id="NF003958">
    <property type="entry name" value="PRK05454.2-1"/>
    <property type="match status" value="1"/>
</dbReference>
<feature type="transmembrane region" description="Helical" evidence="13">
    <location>
        <begin position="81"/>
        <end position="108"/>
    </location>
</feature>
<accession>A0ABQ3BA28</accession>
<dbReference type="SUPFAM" id="SSF53448">
    <property type="entry name" value="Nucleotide-diphospho-sugar transferases"/>
    <property type="match status" value="1"/>
</dbReference>
<dbReference type="EMBL" id="BMYZ01000004">
    <property type="protein sequence ID" value="GGY86749.1"/>
    <property type="molecule type" value="Genomic_DNA"/>
</dbReference>
<evidence type="ECO:0000256" key="5">
    <source>
        <dbReference type="ARBA" id="ARBA00022475"/>
    </source>
</evidence>
<feature type="domain" description="Glycosyltransferase 2-like" evidence="14">
    <location>
        <begin position="232"/>
        <end position="422"/>
    </location>
</feature>
<keyword evidence="6" id="KW-0997">Cell inner membrane</keyword>
<keyword evidence="7" id="KW-0328">Glycosyltransferase</keyword>
<dbReference type="InterPro" id="IPR001173">
    <property type="entry name" value="Glyco_trans_2-like"/>
</dbReference>
<evidence type="ECO:0000256" key="13">
    <source>
        <dbReference type="SAM" id="Phobius"/>
    </source>
</evidence>
<keyword evidence="9 13" id="KW-0812">Transmembrane</keyword>
<dbReference type="PANTHER" id="PTHR43867:SF5">
    <property type="entry name" value="GLUCANS BIOSYNTHESIS GLUCOSYLTRANSFERASE H"/>
    <property type="match status" value="1"/>
</dbReference>
<comment type="subcellular location">
    <subcellularLocation>
        <location evidence="1">Cell inner membrane</location>
        <topology evidence="1">Multi-pass membrane protein</topology>
    </subcellularLocation>
</comment>
<dbReference type="PANTHER" id="PTHR43867">
    <property type="entry name" value="CELLULOSE SYNTHASE CATALYTIC SUBUNIT A [UDP-FORMING]"/>
    <property type="match status" value="1"/>
</dbReference>
<dbReference type="InterPro" id="IPR029044">
    <property type="entry name" value="Nucleotide-diphossugar_trans"/>
</dbReference>
<evidence type="ECO:0000313" key="16">
    <source>
        <dbReference type="Proteomes" id="UP000619761"/>
    </source>
</evidence>